<dbReference type="EMBL" id="GGEC01093819">
    <property type="protein sequence ID" value="MBX74303.1"/>
    <property type="molecule type" value="Transcribed_RNA"/>
</dbReference>
<proteinExistence type="predicted"/>
<sequence>MPPRVPPFWDFFLGGDGEGGVQRGGGGTN</sequence>
<feature type="region of interest" description="Disordered" evidence="1">
    <location>
        <begin position="1"/>
        <end position="29"/>
    </location>
</feature>
<organism evidence="2">
    <name type="scientific">Rhizophora mucronata</name>
    <name type="common">Asiatic mangrove</name>
    <dbReference type="NCBI Taxonomy" id="61149"/>
    <lineage>
        <taxon>Eukaryota</taxon>
        <taxon>Viridiplantae</taxon>
        <taxon>Streptophyta</taxon>
        <taxon>Embryophyta</taxon>
        <taxon>Tracheophyta</taxon>
        <taxon>Spermatophyta</taxon>
        <taxon>Magnoliopsida</taxon>
        <taxon>eudicotyledons</taxon>
        <taxon>Gunneridae</taxon>
        <taxon>Pentapetalae</taxon>
        <taxon>rosids</taxon>
        <taxon>fabids</taxon>
        <taxon>Malpighiales</taxon>
        <taxon>Rhizophoraceae</taxon>
        <taxon>Rhizophora</taxon>
    </lineage>
</organism>
<accession>A0A2P2R4W6</accession>
<reference evidence="2" key="1">
    <citation type="submission" date="2018-02" db="EMBL/GenBank/DDBJ databases">
        <title>Rhizophora mucronata_Transcriptome.</title>
        <authorList>
            <person name="Meera S.P."/>
            <person name="Sreeshan A."/>
            <person name="Augustine A."/>
        </authorList>
    </citation>
    <scope>NUCLEOTIDE SEQUENCE</scope>
    <source>
        <tissue evidence="2">Leaf</tissue>
    </source>
</reference>
<name>A0A2P2R4W6_RHIMU</name>
<dbReference type="AlphaFoldDB" id="A0A2P2R4W6"/>
<evidence type="ECO:0000256" key="1">
    <source>
        <dbReference type="SAM" id="MobiDB-lite"/>
    </source>
</evidence>
<protein>
    <submittedName>
        <fullName evidence="2">Uncharacterized protein</fullName>
    </submittedName>
</protein>
<feature type="compositionally biased region" description="Gly residues" evidence="1">
    <location>
        <begin position="14"/>
        <end position="29"/>
    </location>
</feature>
<evidence type="ECO:0000313" key="2">
    <source>
        <dbReference type="EMBL" id="MBX74303.1"/>
    </source>
</evidence>